<sequence>MEFYTMTRKEFAVKMKVSRSTLYRYMNACLAPEFLELTKGKLLFKEQVEFIYNKIIASEKWKKLMDSKLEIEKY</sequence>
<reference evidence="1 2" key="1">
    <citation type="submission" date="2018-12" db="EMBL/GenBank/DDBJ databases">
        <title>Marinifilum JC070 sp. nov., a marine bacterium isolated from Yongle Blue Hole in the South China Sea.</title>
        <authorList>
            <person name="Fu T."/>
        </authorList>
    </citation>
    <scope>NUCLEOTIDE SEQUENCE [LARGE SCALE GENOMIC DNA]</scope>
    <source>
        <strain evidence="1 2">JC070</strain>
    </source>
</reference>
<accession>A0ABX1X1X2</accession>
<organism evidence="1 2">
    <name type="scientific">Marinifilum caeruleilacunae</name>
    <dbReference type="NCBI Taxonomy" id="2499076"/>
    <lineage>
        <taxon>Bacteria</taxon>
        <taxon>Pseudomonadati</taxon>
        <taxon>Bacteroidota</taxon>
        <taxon>Bacteroidia</taxon>
        <taxon>Marinilabiliales</taxon>
        <taxon>Marinifilaceae</taxon>
    </lineage>
</organism>
<dbReference type="EMBL" id="RZNH01000058">
    <property type="protein sequence ID" value="NOU62226.1"/>
    <property type="molecule type" value="Genomic_DNA"/>
</dbReference>
<evidence type="ECO:0000313" key="1">
    <source>
        <dbReference type="EMBL" id="NOU62226.1"/>
    </source>
</evidence>
<evidence type="ECO:0008006" key="3">
    <source>
        <dbReference type="Google" id="ProtNLM"/>
    </source>
</evidence>
<name>A0ABX1X1X2_9BACT</name>
<gene>
    <name evidence="1" type="ORF">ELS83_20720</name>
</gene>
<evidence type="ECO:0000313" key="2">
    <source>
        <dbReference type="Proteomes" id="UP000732105"/>
    </source>
</evidence>
<protein>
    <recommendedName>
        <fullName evidence="3">Helix-turn-helix domain-containing protein</fullName>
    </recommendedName>
</protein>
<dbReference type="Proteomes" id="UP000732105">
    <property type="component" value="Unassembled WGS sequence"/>
</dbReference>
<proteinExistence type="predicted"/>
<keyword evidence="2" id="KW-1185">Reference proteome</keyword>
<comment type="caution">
    <text evidence="1">The sequence shown here is derived from an EMBL/GenBank/DDBJ whole genome shotgun (WGS) entry which is preliminary data.</text>
</comment>
<dbReference type="RefSeq" id="WP_171597485.1">
    <property type="nucleotide sequence ID" value="NZ_RZNH01000058.1"/>
</dbReference>